<evidence type="ECO:0000256" key="14">
    <source>
        <dbReference type="ARBA" id="ARBA00023098"/>
    </source>
</evidence>
<keyword evidence="10 18" id="KW-0808">Transferase</keyword>
<evidence type="ECO:0000313" key="21">
    <source>
        <dbReference type="Proteomes" id="UP000243205"/>
    </source>
</evidence>
<keyword evidence="12 18" id="KW-0548">Nucleotidyltransferase</keyword>
<feature type="transmembrane region" description="Helical" evidence="19">
    <location>
        <begin position="198"/>
        <end position="218"/>
    </location>
</feature>
<dbReference type="PANTHER" id="PTHR46382">
    <property type="entry name" value="PHOSPHATIDATE CYTIDYLYLTRANSFERASE"/>
    <property type="match status" value="1"/>
</dbReference>
<dbReference type="GO" id="GO:0004605">
    <property type="term" value="F:phosphatidate cytidylyltransferase activity"/>
    <property type="evidence" value="ECO:0007669"/>
    <property type="project" value="UniProtKB-EC"/>
</dbReference>
<keyword evidence="13 19" id="KW-1133">Transmembrane helix</keyword>
<evidence type="ECO:0000256" key="2">
    <source>
        <dbReference type="ARBA" id="ARBA00004651"/>
    </source>
</evidence>
<feature type="transmembrane region" description="Helical" evidence="19">
    <location>
        <begin position="174"/>
        <end position="192"/>
    </location>
</feature>
<dbReference type="PANTHER" id="PTHR46382:SF1">
    <property type="entry name" value="PHOSPHATIDATE CYTIDYLYLTRANSFERASE"/>
    <property type="match status" value="1"/>
</dbReference>
<evidence type="ECO:0000256" key="15">
    <source>
        <dbReference type="ARBA" id="ARBA00023136"/>
    </source>
</evidence>
<evidence type="ECO:0000256" key="19">
    <source>
        <dbReference type="SAM" id="Phobius"/>
    </source>
</evidence>
<keyword evidence="9" id="KW-0444">Lipid biosynthesis</keyword>
<evidence type="ECO:0000256" key="18">
    <source>
        <dbReference type="RuleBase" id="RU003938"/>
    </source>
</evidence>
<evidence type="ECO:0000256" key="5">
    <source>
        <dbReference type="ARBA" id="ARBA00010185"/>
    </source>
</evidence>
<keyword evidence="14" id="KW-0443">Lipid metabolism</keyword>
<sequence length="266" mass="28441">MIKQRILTALIVLPLLLFVTLALDSQWVFCVTAGVLLLALQEAMALFEGLFSRGARGLTLGAGLGLFTVAVWWPAQLLLALVLALLLCACYLLSRYQCFERVLPLLGAVSFCWLYLPLLLSSLVLLHAAPHGRLWVLLVLLTTMLSDSAAYFVGSAWGRRRLAARISPKKSIEGAFGGLAGALLGAAFFGAVVPQISWLAAVGAGLLAGIFGPLGDLFESLLKRAAGVKDSGHLFPGHGGMLDRLDSLLFSFPVVYLYVLWLTGAS</sequence>
<dbReference type="PROSITE" id="PS01315">
    <property type="entry name" value="CDS"/>
    <property type="match status" value="1"/>
</dbReference>
<dbReference type="RefSeq" id="WP_171906338.1">
    <property type="nucleotide sequence ID" value="NZ_CALFZY010000012.1"/>
</dbReference>
<protein>
    <recommendedName>
        <fullName evidence="7 18">Phosphatidate cytidylyltransferase</fullName>
        <ecNumber evidence="6 18">2.7.7.41</ecNumber>
    </recommendedName>
</protein>
<evidence type="ECO:0000256" key="13">
    <source>
        <dbReference type="ARBA" id="ARBA00022989"/>
    </source>
</evidence>
<reference evidence="21" key="1">
    <citation type="submission" date="2016-10" db="EMBL/GenBank/DDBJ databases">
        <authorList>
            <person name="Varghese N."/>
            <person name="Submissions S."/>
        </authorList>
    </citation>
    <scope>NUCLEOTIDE SEQUENCE [LARGE SCALE GENOMIC DNA]</scope>
    <source>
        <strain evidence="21">DSM 8987</strain>
    </source>
</reference>
<dbReference type="GO" id="GO:0005886">
    <property type="term" value="C:plasma membrane"/>
    <property type="evidence" value="ECO:0007669"/>
    <property type="project" value="UniProtKB-SubCell"/>
</dbReference>
<dbReference type="Pfam" id="PF01148">
    <property type="entry name" value="CTP_transf_1"/>
    <property type="match status" value="1"/>
</dbReference>
<evidence type="ECO:0000256" key="8">
    <source>
        <dbReference type="ARBA" id="ARBA00022475"/>
    </source>
</evidence>
<keyword evidence="15 19" id="KW-0472">Membrane</keyword>
<keyword evidence="11 18" id="KW-0812">Transmembrane</keyword>
<feature type="transmembrane region" description="Helical" evidence="19">
    <location>
        <begin position="105"/>
        <end position="128"/>
    </location>
</feature>
<evidence type="ECO:0000256" key="1">
    <source>
        <dbReference type="ARBA" id="ARBA00001698"/>
    </source>
</evidence>
<keyword evidence="8" id="KW-1003">Cell membrane</keyword>
<feature type="transmembrane region" description="Helical" evidence="19">
    <location>
        <begin position="71"/>
        <end position="93"/>
    </location>
</feature>
<evidence type="ECO:0000256" key="4">
    <source>
        <dbReference type="ARBA" id="ARBA00005189"/>
    </source>
</evidence>
<evidence type="ECO:0000256" key="12">
    <source>
        <dbReference type="ARBA" id="ARBA00022695"/>
    </source>
</evidence>
<accession>A0A1G7APG7</accession>
<evidence type="ECO:0000256" key="6">
    <source>
        <dbReference type="ARBA" id="ARBA00012487"/>
    </source>
</evidence>
<comment type="pathway">
    <text evidence="4">Lipid metabolism.</text>
</comment>
<keyword evidence="21" id="KW-1185">Reference proteome</keyword>
<keyword evidence="16" id="KW-0594">Phospholipid biosynthesis</keyword>
<dbReference type="EC" id="2.7.7.41" evidence="6 18"/>
<feature type="transmembrane region" description="Helical" evidence="19">
    <location>
        <begin position="248"/>
        <end position="265"/>
    </location>
</feature>
<evidence type="ECO:0000256" key="7">
    <source>
        <dbReference type="ARBA" id="ARBA00019373"/>
    </source>
</evidence>
<evidence type="ECO:0000256" key="16">
    <source>
        <dbReference type="ARBA" id="ARBA00023209"/>
    </source>
</evidence>
<evidence type="ECO:0000256" key="3">
    <source>
        <dbReference type="ARBA" id="ARBA00005119"/>
    </source>
</evidence>
<evidence type="ECO:0000256" key="9">
    <source>
        <dbReference type="ARBA" id="ARBA00022516"/>
    </source>
</evidence>
<comment type="catalytic activity">
    <reaction evidence="1 18">
        <text>a 1,2-diacyl-sn-glycero-3-phosphate + CTP + H(+) = a CDP-1,2-diacyl-sn-glycerol + diphosphate</text>
        <dbReference type="Rhea" id="RHEA:16229"/>
        <dbReference type="ChEBI" id="CHEBI:15378"/>
        <dbReference type="ChEBI" id="CHEBI:33019"/>
        <dbReference type="ChEBI" id="CHEBI:37563"/>
        <dbReference type="ChEBI" id="CHEBI:58332"/>
        <dbReference type="ChEBI" id="CHEBI:58608"/>
        <dbReference type="EC" id="2.7.7.41"/>
    </reaction>
</comment>
<comment type="similarity">
    <text evidence="5 18">Belongs to the CDS family.</text>
</comment>
<organism evidence="20 21">
    <name type="scientific">Desulfuromonas thiophila</name>
    <dbReference type="NCBI Taxonomy" id="57664"/>
    <lineage>
        <taxon>Bacteria</taxon>
        <taxon>Pseudomonadati</taxon>
        <taxon>Thermodesulfobacteriota</taxon>
        <taxon>Desulfuromonadia</taxon>
        <taxon>Desulfuromonadales</taxon>
        <taxon>Desulfuromonadaceae</taxon>
        <taxon>Desulfuromonas</taxon>
    </lineage>
</organism>
<comment type="pathway">
    <text evidence="3 18">Phospholipid metabolism; CDP-diacylglycerol biosynthesis; CDP-diacylglycerol from sn-glycerol 3-phosphate: step 3/3.</text>
</comment>
<dbReference type="STRING" id="57664.SAMN05661003_104145"/>
<evidence type="ECO:0000256" key="10">
    <source>
        <dbReference type="ARBA" id="ARBA00022679"/>
    </source>
</evidence>
<evidence type="ECO:0000313" key="20">
    <source>
        <dbReference type="EMBL" id="SDE16663.1"/>
    </source>
</evidence>
<gene>
    <name evidence="20" type="ORF">SAMN05661003_104145</name>
</gene>
<dbReference type="EMBL" id="FNAQ01000004">
    <property type="protein sequence ID" value="SDE16663.1"/>
    <property type="molecule type" value="Genomic_DNA"/>
</dbReference>
<dbReference type="AlphaFoldDB" id="A0A1G7APG7"/>
<dbReference type="UniPathway" id="UPA00557">
    <property type="reaction ID" value="UER00614"/>
</dbReference>
<dbReference type="Proteomes" id="UP000243205">
    <property type="component" value="Unassembled WGS sequence"/>
</dbReference>
<proteinExistence type="inferred from homology"/>
<keyword evidence="17" id="KW-1208">Phospholipid metabolism</keyword>
<evidence type="ECO:0000256" key="17">
    <source>
        <dbReference type="ARBA" id="ARBA00023264"/>
    </source>
</evidence>
<evidence type="ECO:0000256" key="11">
    <source>
        <dbReference type="ARBA" id="ARBA00022692"/>
    </source>
</evidence>
<comment type="subcellular location">
    <subcellularLocation>
        <location evidence="2">Cell membrane</location>
        <topology evidence="2">Multi-pass membrane protein</topology>
    </subcellularLocation>
</comment>
<dbReference type="GO" id="GO:0016024">
    <property type="term" value="P:CDP-diacylglycerol biosynthetic process"/>
    <property type="evidence" value="ECO:0007669"/>
    <property type="project" value="UniProtKB-UniPathway"/>
</dbReference>
<dbReference type="InterPro" id="IPR000374">
    <property type="entry name" value="PC_trans"/>
</dbReference>
<feature type="transmembrane region" description="Helical" evidence="19">
    <location>
        <begin position="134"/>
        <end position="153"/>
    </location>
</feature>
<name>A0A1G7APG7_9BACT</name>